<keyword evidence="3" id="KW-1185">Reference proteome</keyword>
<dbReference type="EMBL" id="ML119107">
    <property type="protein sequence ID" value="RPB17025.1"/>
    <property type="molecule type" value="Genomic_DNA"/>
</dbReference>
<proteinExistence type="predicted"/>
<reference evidence="2 3" key="1">
    <citation type="journal article" date="2018" name="Nat. Ecol. Evol.">
        <title>Pezizomycetes genomes reveal the molecular basis of ectomycorrhizal truffle lifestyle.</title>
        <authorList>
            <person name="Murat C."/>
            <person name="Payen T."/>
            <person name="Noel B."/>
            <person name="Kuo A."/>
            <person name="Morin E."/>
            <person name="Chen J."/>
            <person name="Kohler A."/>
            <person name="Krizsan K."/>
            <person name="Balestrini R."/>
            <person name="Da Silva C."/>
            <person name="Montanini B."/>
            <person name="Hainaut M."/>
            <person name="Levati E."/>
            <person name="Barry K.W."/>
            <person name="Belfiori B."/>
            <person name="Cichocki N."/>
            <person name="Clum A."/>
            <person name="Dockter R.B."/>
            <person name="Fauchery L."/>
            <person name="Guy J."/>
            <person name="Iotti M."/>
            <person name="Le Tacon F."/>
            <person name="Lindquist E.A."/>
            <person name="Lipzen A."/>
            <person name="Malagnac F."/>
            <person name="Mello A."/>
            <person name="Molinier V."/>
            <person name="Miyauchi S."/>
            <person name="Poulain J."/>
            <person name="Riccioni C."/>
            <person name="Rubini A."/>
            <person name="Sitrit Y."/>
            <person name="Splivallo R."/>
            <person name="Traeger S."/>
            <person name="Wang M."/>
            <person name="Zifcakova L."/>
            <person name="Wipf D."/>
            <person name="Zambonelli A."/>
            <person name="Paolocci F."/>
            <person name="Nowrousian M."/>
            <person name="Ottonello S."/>
            <person name="Baldrian P."/>
            <person name="Spatafora J.W."/>
            <person name="Henrissat B."/>
            <person name="Nagy L.G."/>
            <person name="Aury J.M."/>
            <person name="Wincker P."/>
            <person name="Grigoriev I.V."/>
            <person name="Bonfante P."/>
            <person name="Martin F.M."/>
        </authorList>
    </citation>
    <scope>NUCLEOTIDE SEQUENCE [LARGE SCALE GENOMIC DNA]</scope>
    <source>
        <strain evidence="2 3">CCBAS932</strain>
    </source>
</reference>
<keyword evidence="1" id="KW-1133">Transmembrane helix</keyword>
<evidence type="ECO:0000313" key="3">
    <source>
        <dbReference type="Proteomes" id="UP000277580"/>
    </source>
</evidence>
<accession>A0A3N4LGE2</accession>
<dbReference type="OrthoDB" id="3032844at2759"/>
<feature type="transmembrane region" description="Helical" evidence="1">
    <location>
        <begin position="101"/>
        <end position="122"/>
    </location>
</feature>
<organism evidence="2 3">
    <name type="scientific">Morchella conica CCBAS932</name>
    <dbReference type="NCBI Taxonomy" id="1392247"/>
    <lineage>
        <taxon>Eukaryota</taxon>
        <taxon>Fungi</taxon>
        <taxon>Dikarya</taxon>
        <taxon>Ascomycota</taxon>
        <taxon>Pezizomycotina</taxon>
        <taxon>Pezizomycetes</taxon>
        <taxon>Pezizales</taxon>
        <taxon>Morchellaceae</taxon>
        <taxon>Morchella</taxon>
    </lineage>
</organism>
<keyword evidence="1" id="KW-0812">Transmembrane</keyword>
<gene>
    <name evidence="2" type="ORF">P167DRAFT_570181</name>
</gene>
<name>A0A3N4LGE2_9PEZI</name>
<sequence>MPRRKRGAHNDPTQTLSKIFTEILSFFKNPALALMAGLLCASLGFRMLPKVLAADPADSSGDDRRDTFQILADGTQDLAALVGLFATDSVERYSVDYSRGYPPVAVATCSLLGILGYVRALVKLAMGSRSCQDSAFPTAPVRSILGVAESDRLPKDELYTVTYISRRHTKMDDGGEAVSFTVAKKLNHTEDSFLPIKFLRNPWAHGTDYVSFEKEEGQKQEEEENQ</sequence>
<dbReference type="AlphaFoldDB" id="A0A3N4LGE2"/>
<protein>
    <submittedName>
        <fullName evidence="2">Uncharacterized protein</fullName>
    </submittedName>
</protein>
<keyword evidence="1" id="KW-0472">Membrane</keyword>
<evidence type="ECO:0000256" key="1">
    <source>
        <dbReference type="SAM" id="Phobius"/>
    </source>
</evidence>
<dbReference type="InParanoid" id="A0A3N4LGE2"/>
<dbReference type="Proteomes" id="UP000277580">
    <property type="component" value="Unassembled WGS sequence"/>
</dbReference>
<evidence type="ECO:0000313" key="2">
    <source>
        <dbReference type="EMBL" id="RPB17025.1"/>
    </source>
</evidence>